<evidence type="ECO:0000313" key="8">
    <source>
        <dbReference type="Proteomes" id="UP001055439"/>
    </source>
</evidence>
<feature type="compositionally biased region" description="Basic residues" evidence="5">
    <location>
        <begin position="158"/>
        <end position="167"/>
    </location>
</feature>
<dbReference type="PANTHER" id="PTHR18034">
    <property type="entry name" value="CELL CYCLE CONTROL PROTEIN CWF22-RELATED"/>
    <property type="match status" value="1"/>
</dbReference>
<dbReference type="Pfam" id="PF02854">
    <property type="entry name" value="MIF4G"/>
    <property type="match status" value="1"/>
</dbReference>
<evidence type="ECO:0000313" key="7">
    <source>
        <dbReference type="EMBL" id="URE14905.1"/>
    </source>
</evidence>
<feature type="compositionally biased region" description="Basic and acidic residues" evidence="5">
    <location>
        <begin position="217"/>
        <end position="229"/>
    </location>
</feature>
<organism evidence="7 8">
    <name type="scientific">Musa troglodytarum</name>
    <name type="common">fe'i banana</name>
    <dbReference type="NCBI Taxonomy" id="320322"/>
    <lineage>
        <taxon>Eukaryota</taxon>
        <taxon>Viridiplantae</taxon>
        <taxon>Streptophyta</taxon>
        <taxon>Embryophyta</taxon>
        <taxon>Tracheophyta</taxon>
        <taxon>Spermatophyta</taxon>
        <taxon>Magnoliopsida</taxon>
        <taxon>Liliopsida</taxon>
        <taxon>Zingiberales</taxon>
        <taxon>Musaceae</taxon>
        <taxon>Musa</taxon>
    </lineage>
</organism>
<dbReference type="AlphaFoldDB" id="A0A9E7GHH3"/>
<evidence type="ECO:0000256" key="1">
    <source>
        <dbReference type="ARBA" id="ARBA00004604"/>
    </source>
</evidence>
<dbReference type="InterPro" id="IPR050781">
    <property type="entry name" value="CWC22_splicing_factor"/>
</dbReference>
<dbReference type="GO" id="GO:0006417">
    <property type="term" value="P:regulation of translation"/>
    <property type="evidence" value="ECO:0007669"/>
    <property type="project" value="UniProtKB-KW"/>
</dbReference>
<evidence type="ECO:0000256" key="2">
    <source>
        <dbReference type="ARBA" id="ARBA00006856"/>
    </source>
</evidence>
<dbReference type="Proteomes" id="UP001055439">
    <property type="component" value="Chromosome 7"/>
</dbReference>
<evidence type="ECO:0000256" key="5">
    <source>
        <dbReference type="SAM" id="MobiDB-lite"/>
    </source>
</evidence>
<dbReference type="InterPro" id="IPR003891">
    <property type="entry name" value="Initiation_fac_eIF4g_MI"/>
</dbReference>
<dbReference type="EMBL" id="CP097509">
    <property type="protein sequence ID" value="URE14905.1"/>
    <property type="molecule type" value="Genomic_DNA"/>
</dbReference>
<feature type="region of interest" description="Disordered" evidence="5">
    <location>
        <begin position="1"/>
        <end position="56"/>
    </location>
</feature>
<keyword evidence="8" id="KW-1185">Reference proteome</keyword>
<proteinExistence type="inferred from homology"/>
<dbReference type="GO" id="GO:0042274">
    <property type="term" value="P:ribosomal small subunit biogenesis"/>
    <property type="evidence" value="ECO:0007669"/>
    <property type="project" value="TreeGrafter"/>
</dbReference>
<evidence type="ECO:0000256" key="3">
    <source>
        <dbReference type="ARBA" id="ARBA00022845"/>
    </source>
</evidence>
<evidence type="ECO:0000256" key="4">
    <source>
        <dbReference type="ARBA" id="ARBA00023242"/>
    </source>
</evidence>
<gene>
    <name evidence="7" type="ORF">MUK42_13220</name>
</gene>
<feature type="domain" description="MI" evidence="6">
    <location>
        <begin position="593"/>
        <end position="709"/>
    </location>
</feature>
<feature type="region of interest" description="Disordered" evidence="5">
    <location>
        <begin position="239"/>
        <end position="258"/>
    </location>
</feature>
<dbReference type="PANTHER" id="PTHR18034:SF4">
    <property type="entry name" value="NUCLEOLAR MIF4G DOMAIN-CONTAINING PROTEIN 1"/>
    <property type="match status" value="1"/>
</dbReference>
<dbReference type="SUPFAM" id="SSF48371">
    <property type="entry name" value="ARM repeat"/>
    <property type="match status" value="1"/>
</dbReference>
<accession>A0A9E7GHH3</accession>
<dbReference type="InterPro" id="IPR016024">
    <property type="entry name" value="ARM-type_fold"/>
</dbReference>
<keyword evidence="4" id="KW-0539">Nucleus</keyword>
<dbReference type="PROSITE" id="PS51366">
    <property type="entry name" value="MI"/>
    <property type="match status" value="1"/>
</dbReference>
<dbReference type="Gene3D" id="1.25.40.180">
    <property type="match status" value="1"/>
</dbReference>
<feature type="compositionally biased region" description="Acidic residues" evidence="5">
    <location>
        <begin position="182"/>
        <end position="194"/>
    </location>
</feature>
<sequence length="794" mass="90164">MERPAETSRREKMKEARLAKQHNRFVSWIQHQSGKNNNKKKKSSLDSEPQSEMVASARKIKKMKMSDSLKKGKSKTKFQEFLELETGKGVLSGEGDLEMEKRLSKKLKVKDRKLSGPDDGINFLIGGSPSEPYSMFDDDTCGEDEVADDVIEEDVSSMKKKHKKKKKSSDASIEQSEHEVAGGEDEVDDDDVIEENVSSMKKKHKNKKKLSDASMEQSEREFAVVEKGTPEKVDTSLVDVGQKKHKKKNSLAASEEHPVVDGDAKKLDVWDTEETHSVEPATVPNVKYMPPQLRARLGIEFDELLEIRRRVKRLLNQLNESNVESITKEVATIFRSLSRSDGCQIIGQAFLESSTKNESFSAAFAAFVAGMACSVGIDFSAKLIASIAQSFEDEYSKENRMFLKNYAKILCDMCIFGVCSSDLIYDLLSVLSKRLTELDVSVIDTILDYCGMKIRGDDPAAMKDFIFNIQNRVNEFRSHSDGTQDGKRSISKMDFMLERICDIKNNKIRLKEVPAHHTRLKKWLQKLRGDDILLRGLKWSKLLDTEKKGQWWISGEVASGIDDIEDMSTTIIKEVVEAQKLVQLAAAQRMNTDIRRAIFCIIMSGEDYLDAFEKLLRLDLTGKQDREIMRVLVECCLQEKVFNKYYTVLASKLCSHDKNNKFSLQYCLWDHFKELESMELNRSMNLARFIAEMLSSFSLSLAILKTVDLTNPMNLTPKRVMHFRMLFEAVFNNSDALVWNIFTRIGAIPELEELRNSLVFFIKQYVVAVSSENAVAGKFKIAKKALNSVAGVLM</sequence>
<dbReference type="SMART" id="SM00544">
    <property type="entry name" value="MA3"/>
    <property type="match status" value="1"/>
</dbReference>
<dbReference type="GO" id="GO:0003723">
    <property type="term" value="F:RNA binding"/>
    <property type="evidence" value="ECO:0007669"/>
    <property type="project" value="InterPro"/>
</dbReference>
<keyword evidence="3" id="KW-0810">Translation regulation</keyword>
<dbReference type="InterPro" id="IPR003890">
    <property type="entry name" value="MIF4G-like_typ-3"/>
</dbReference>
<dbReference type="SMART" id="SM00543">
    <property type="entry name" value="MIF4G"/>
    <property type="match status" value="1"/>
</dbReference>
<reference evidence="7" key="1">
    <citation type="submission" date="2022-05" db="EMBL/GenBank/DDBJ databases">
        <title>The Musa troglodytarum L. genome provides insights into the mechanism of non-climacteric behaviour and enrichment of carotenoids.</title>
        <authorList>
            <person name="Wang J."/>
        </authorList>
    </citation>
    <scope>NUCLEOTIDE SEQUENCE</scope>
    <source>
        <tissue evidence="7">Leaf</tissue>
    </source>
</reference>
<dbReference type="GO" id="GO:0005730">
    <property type="term" value="C:nucleolus"/>
    <property type="evidence" value="ECO:0007669"/>
    <property type="project" value="UniProtKB-SubCell"/>
</dbReference>
<dbReference type="Pfam" id="PF02847">
    <property type="entry name" value="MA3"/>
    <property type="match status" value="1"/>
</dbReference>
<comment type="similarity">
    <text evidence="2">Belongs to the CWC22 family.</text>
</comment>
<dbReference type="OrthoDB" id="10260961at2759"/>
<feature type="compositionally biased region" description="Acidic residues" evidence="5">
    <location>
        <begin position="136"/>
        <end position="155"/>
    </location>
</feature>
<comment type="subcellular location">
    <subcellularLocation>
        <location evidence="1">Nucleus</location>
        <location evidence="1">Nucleolus</location>
    </subcellularLocation>
</comment>
<protein>
    <submittedName>
        <fullName evidence="7">MIF4G domain</fullName>
    </submittedName>
</protein>
<name>A0A9E7GHH3_9LILI</name>
<feature type="compositionally biased region" description="Basic and acidic residues" evidence="5">
    <location>
        <begin position="1"/>
        <end position="18"/>
    </location>
</feature>
<evidence type="ECO:0000259" key="6">
    <source>
        <dbReference type="PROSITE" id="PS51366"/>
    </source>
</evidence>
<feature type="region of interest" description="Disordered" evidence="5">
    <location>
        <begin position="118"/>
        <end position="229"/>
    </location>
</feature>